<evidence type="ECO:0000256" key="2">
    <source>
        <dbReference type="ARBA" id="ARBA00010790"/>
    </source>
</evidence>
<keyword evidence="3 5" id="KW-0285">Flavoprotein</keyword>
<dbReference type="Proteomes" id="UP000406256">
    <property type="component" value="Unassembled WGS sequence"/>
</dbReference>
<dbReference type="PROSITE" id="PS00623">
    <property type="entry name" value="GMC_OXRED_1"/>
    <property type="match status" value="1"/>
</dbReference>
<evidence type="ECO:0000313" key="10">
    <source>
        <dbReference type="Proteomes" id="UP000406256"/>
    </source>
</evidence>
<dbReference type="SUPFAM" id="SSF51905">
    <property type="entry name" value="FAD/NAD(P)-binding domain"/>
    <property type="match status" value="1"/>
</dbReference>
<dbReference type="InterPro" id="IPR036188">
    <property type="entry name" value="FAD/NAD-bd_sf"/>
</dbReference>
<keyword evidence="4 5" id="KW-0274">FAD</keyword>
<dbReference type="PIRSF" id="PIRSF000137">
    <property type="entry name" value="Alcohol_oxidase"/>
    <property type="match status" value="1"/>
</dbReference>
<dbReference type="PROSITE" id="PS00624">
    <property type="entry name" value="GMC_OXRED_2"/>
    <property type="match status" value="1"/>
</dbReference>
<dbReference type="Pfam" id="PF00732">
    <property type="entry name" value="GMC_oxred_N"/>
    <property type="match status" value="1"/>
</dbReference>
<protein>
    <submittedName>
        <fullName evidence="9">GMC family oxidoreductase</fullName>
    </submittedName>
</protein>
<reference evidence="9 10" key="1">
    <citation type="submission" date="2019-08" db="EMBL/GenBank/DDBJ databases">
        <authorList>
            <person name="Peeters C."/>
        </authorList>
    </citation>
    <scope>NUCLEOTIDE SEQUENCE [LARGE SCALE GENOMIC DNA]</scope>
    <source>
        <strain evidence="9 10">LMG 31108</strain>
    </source>
</reference>
<accession>A0A5E4SKY0</accession>
<evidence type="ECO:0000256" key="1">
    <source>
        <dbReference type="ARBA" id="ARBA00001974"/>
    </source>
</evidence>
<dbReference type="Gene3D" id="3.50.50.60">
    <property type="entry name" value="FAD/NAD(P)-binding domain"/>
    <property type="match status" value="1"/>
</dbReference>
<dbReference type="Gene3D" id="3.30.560.10">
    <property type="entry name" value="Glucose Oxidase, domain 3"/>
    <property type="match status" value="1"/>
</dbReference>
<evidence type="ECO:0000256" key="6">
    <source>
        <dbReference type="SAM" id="MobiDB-lite"/>
    </source>
</evidence>
<organism evidence="9 10">
    <name type="scientific">Pandoraea anhela</name>
    <dbReference type="NCBI Taxonomy" id="2508295"/>
    <lineage>
        <taxon>Bacteria</taxon>
        <taxon>Pseudomonadati</taxon>
        <taxon>Pseudomonadota</taxon>
        <taxon>Betaproteobacteria</taxon>
        <taxon>Burkholderiales</taxon>
        <taxon>Burkholderiaceae</taxon>
        <taxon>Pandoraea</taxon>
    </lineage>
</organism>
<evidence type="ECO:0000256" key="3">
    <source>
        <dbReference type="ARBA" id="ARBA00022630"/>
    </source>
</evidence>
<comment type="cofactor">
    <cofactor evidence="1">
        <name>FAD</name>
        <dbReference type="ChEBI" id="CHEBI:57692"/>
    </cofactor>
</comment>
<gene>
    <name evidence="9" type="ORF">PAN31108_00885</name>
</gene>
<dbReference type="AlphaFoldDB" id="A0A5E4SKY0"/>
<evidence type="ECO:0000256" key="4">
    <source>
        <dbReference type="ARBA" id="ARBA00022827"/>
    </source>
</evidence>
<proteinExistence type="inferred from homology"/>
<evidence type="ECO:0000259" key="8">
    <source>
        <dbReference type="PROSITE" id="PS00624"/>
    </source>
</evidence>
<evidence type="ECO:0000313" key="9">
    <source>
        <dbReference type="EMBL" id="VVD76516.1"/>
    </source>
</evidence>
<dbReference type="InterPro" id="IPR000172">
    <property type="entry name" value="GMC_OxRdtase_N"/>
</dbReference>
<dbReference type="GO" id="GO:0050660">
    <property type="term" value="F:flavin adenine dinucleotide binding"/>
    <property type="evidence" value="ECO:0007669"/>
    <property type="project" value="InterPro"/>
</dbReference>
<feature type="domain" description="Glucose-methanol-choline oxidoreductase N-terminal" evidence="8">
    <location>
        <begin position="253"/>
        <end position="267"/>
    </location>
</feature>
<dbReference type="InterPro" id="IPR007867">
    <property type="entry name" value="GMC_OxRtase_C"/>
</dbReference>
<feature type="region of interest" description="Disordered" evidence="6">
    <location>
        <begin position="571"/>
        <end position="594"/>
    </location>
</feature>
<keyword evidence="10" id="KW-1185">Reference proteome</keyword>
<dbReference type="Pfam" id="PF05199">
    <property type="entry name" value="GMC_oxred_C"/>
    <property type="match status" value="1"/>
</dbReference>
<evidence type="ECO:0000256" key="5">
    <source>
        <dbReference type="RuleBase" id="RU003968"/>
    </source>
</evidence>
<dbReference type="EMBL" id="CABPSB010000002">
    <property type="protein sequence ID" value="VVD76516.1"/>
    <property type="molecule type" value="Genomic_DNA"/>
</dbReference>
<sequence length="594" mass="63601">MDYDYVIVGGGSAGCALAARLADGLPGSTIALIEAGPPDNSFLVRLPLGLAALVPFASRRNYGYRTVPQAGLGGRQGYQPRGRGLGGSSSINAMIYTRGHPDDYNDWAQAGCTGWSWHDVLPYFRRNENNERGANAWHGAGGPLNVADLRTVNPFSQHYVNAAREAGFPVSDDFNGEQYEGAGIYQVTQKDGQRWNAARAYLHGKARPNLHVITDALAQRIVFDGKRATGVKLQRQGTLQTLRARAEIVLSAGAFNSPQLLMCSGIGPAEHLREHGVDVRVDAPGVGENLQDHIDFIINKYVAHPDLVGYTPAGLWHLLTQGMAYLRERRGLFASNVAEAGGFLKSDPSLARPDLQMHFLVGICDNHNRRLHLRRGLSLHACVLRPKSRGRVTLASADMRDAPRIDPAFLQAQEDVDTLLRGARVIRRILAAPSLAQFGGKELHSRGIESDEALTALIRARADTIYHPVGTCRMGNDAASVVDTELRVRGVEGLRVVDASIMPTLIGGNTNAPSMMIGEKAADLMLASASNAAATAATRGNVSEVRIDEARRTSTVSESVDVSAIEAHIASGSPAAASAPPEPAPSGARPQPQV</sequence>
<dbReference type="GO" id="GO:0016614">
    <property type="term" value="F:oxidoreductase activity, acting on CH-OH group of donors"/>
    <property type="evidence" value="ECO:0007669"/>
    <property type="project" value="InterPro"/>
</dbReference>
<dbReference type="RefSeq" id="WP_246183772.1">
    <property type="nucleotide sequence ID" value="NZ_CABPSB010000002.1"/>
</dbReference>
<name>A0A5E4SKY0_9BURK</name>
<evidence type="ECO:0000259" key="7">
    <source>
        <dbReference type="PROSITE" id="PS00623"/>
    </source>
</evidence>
<feature type="domain" description="Glucose-methanol-choline oxidoreductase N-terminal" evidence="7">
    <location>
        <begin position="82"/>
        <end position="105"/>
    </location>
</feature>
<dbReference type="InterPro" id="IPR012132">
    <property type="entry name" value="GMC_OxRdtase"/>
</dbReference>
<dbReference type="SUPFAM" id="SSF54373">
    <property type="entry name" value="FAD-linked reductases, C-terminal domain"/>
    <property type="match status" value="1"/>
</dbReference>
<comment type="similarity">
    <text evidence="2 5">Belongs to the GMC oxidoreductase family.</text>
</comment>
<dbReference type="PANTHER" id="PTHR11552:SF147">
    <property type="entry name" value="CHOLINE DEHYDROGENASE, MITOCHONDRIAL"/>
    <property type="match status" value="1"/>
</dbReference>
<dbReference type="PANTHER" id="PTHR11552">
    <property type="entry name" value="GLUCOSE-METHANOL-CHOLINE GMC OXIDOREDUCTASE"/>
    <property type="match status" value="1"/>
</dbReference>